<dbReference type="RefSeq" id="WP_344811208.1">
    <property type="nucleotide sequence ID" value="NZ_BAAAYX010000002.1"/>
</dbReference>
<dbReference type="CDD" id="cd00293">
    <property type="entry name" value="USP-like"/>
    <property type="match status" value="2"/>
</dbReference>
<dbReference type="InterPro" id="IPR006015">
    <property type="entry name" value="Universal_stress_UspA"/>
</dbReference>
<evidence type="ECO:0000313" key="3">
    <source>
        <dbReference type="EMBL" id="GAA3696372.1"/>
    </source>
</evidence>
<organism evidence="3 4">
    <name type="scientific">Microlunatus aurantiacus</name>
    <dbReference type="NCBI Taxonomy" id="446786"/>
    <lineage>
        <taxon>Bacteria</taxon>
        <taxon>Bacillati</taxon>
        <taxon>Actinomycetota</taxon>
        <taxon>Actinomycetes</taxon>
        <taxon>Propionibacteriales</taxon>
        <taxon>Propionibacteriaceae</taxon>
        <taxon>Microlunatus</taxon>
    </lineage>
</organism>
<evidence type="ECO:0000259" key="2">
    <source>
        <dbReference type="Pfam" id="PF00582"/>
    </source>
</evidence>
<gene>
    <name evidence="3" type="ORF">GCM10022204_10470</name>
</gene>
<comment type="similarity">
    <text evidence="1">Belongs to the universal stress protein A family.</text>
</comment>
<dbReference type="PRINTS" id="PR01438">
    <property type="entry name" value="UNVRSLSTRESS"/>
</dbReference>
<proteinExistence type="inferred from homology"/>
<dbReference type="Pfam" id="PF00582">
    <property type="entry name" value="Usp"/>
    <property type="match status" value="2"/>
</dbReference>
<dbReference type="PANTHER" id="PTHR43010">
    <property type="entry name" value="UNIVERSAL STRESS PROTEIN SLR1230"/>
    <property type="match status" value="1"/>
</dbReference>
<sequence>MTVLVGYVPHKGGRGSLDLGLQLAHAVGTSLSVVTVVPRQWSTPSLARVDAEYAEFAQQLGEQAEAKAREYLVDTSVDIPIDYHAVTGRSVTSALLHAAQECRASVLVLGSSTDGAVGRIVVGSTTDKLLHSSPIPLALSPRGYRSTAADGFSRVTCAFSDGEESEKVVAHAVSFARSLGTPARVASFGVRGATMYPPEVGLSAEDSVLDSWREQASHAQSRLRLDEVIDDATETVIATGAGWGESMSSVDWERNELLVLGSSTLGPIARVFLGSRATKLIRHSPVPVLVVPRGYHEQRGT</sequence>
<evidence type="ECO:0000256" key="1">
    <source>
        <dbReference type="ARBA" id="ARBA00008791"/>
    </source>
</evidence>
<dbReference type="InterPro" id="IPR051688">
    <property type="entry name" value="USP_A"/>
</dbReference>
<protein>
    <submittedName>
        <fullName evidence="3">Universal stress protein</fullName>
    </submittedName>
</protein>
<keyword evidence="4" id="KW-1185">Reference proteome</keyword>
<dbReference type="InterPro" id="IPR006016">
    <property type="entry name" value="UspA"/>
</dbReference>
<comment type="caution">
    <text evidence="3">The sequence shown here is derived from an EMBL/GenBank/DDBJ whole genome shotgun (WGS) entry which is preliminary data.</text>
</comment>
<feature type="domain" description="UspA" evidence="2">
    <location>
        <begin position="152"/>
        <end position="292"/>
    </location>
</feature>
<accession>A0ABP7CY97</accession>
<dbReference type="SUPFAM" id="SSF52402">
    <property type="entry name" value="Adenine nucleotide alpha hydrolases-like"/>
    <property type="match status" value="2"/>
</dbReference>
<dbReference type="Gene3D" id="3.40.50.12370">
    <property type="match status" value="1"/>
</dbReference>
<dbReference type="PANTHER" id="PTHR43010:SF1">
    <property type="entry name" value="USPA DOMAIN-CONTAINING PROTEIN"/>
    <property type="match status" value="1"/>
</dbReference>
<dbReference type="EMBL" id="BAAAYX010000002">
    <property type="protein sequence ID" value="GAA3696372.1"/>
    <property type="molecule type" value="Genomic_DNA"/>
</dbReference>
<dbReference type="Proteomes" id="UP001500051">
    <property type="component" value="Unassembled WGS sequence"/>
</dbReference>
<evidence type="ECO:0000313" key="4">
    <source>
        <dbReference type="Proteomes" id="UP001500051"/>
    </source>
</evidence>
<feature type="domain" description="UspA" evidence="2">
    <location>
        <begin position="3"/>
        <end position="139"/>
    </location>
</feature>
<name>A0ABP7CY97_9ACTN</name>
<reference evidence="4" key="1">
    <citation type="journal article" date="2019" name="Int. J. Syst. Evol. Microbiol.">
        <title>The Global Catalogue of Microorganisms (GCM) 10K type strain sequencing project: providing services to taxonomists for standard genome sequencing and annotation.</title>
        <authorList>
            <consortium name="The Broad Institute Genomics Platform"/>
            <consortium name="The Broad Institute Genome Sequencing Center for Infectious Disease"/>
            <person name="Wu L."/>
            <person name="Ma J."/>
        </authorList>
    </citation>
    <scope>NUCLEOTIDE SEQUENCE [LARGE SCALE GENOMIC DNA]</scope>
    <source>
        <strain evidence="4">JCM 16548</strain>
    </source>
</reference>